<proteinExistence type="predicted"/>
<dbReference type="InterPro" id="IPR036265">
    <property type="entry name" value="HIT-like_sf"/>
</dbReference>
<evidence type="ECO:0000313" key="1">
    <source>
        <dbReference type="EMBL" id="QIJ72761.1"/>
    </source>
</evidence>
<dbReference type="SUPFAM" id="SSF54197">
    <property type="entry name" value="HIT-like"/>
    <property type="match status" value="1"/>
</dbReference>
<keyword evidence="2" id="KW-1185">Reference proteome</keyword>
<dbReference type="Gene3D" id="3.30.428.10">
    <property type="entry name" value="HIT-like"/>
    <property type="match status" value="2"/>
</dbReference>
<dbReference type="AlphaFoldDB" id="A0A6G7PZ11"/>
<name>A0A6G7PZ11_9BACT</name>
<dbReference type="KEGG" id="tav:G4V39_10935"/>
<dbReference type="RefSeq" id="WP_166032976.1">
    <property type="nucleotide sequence ID" value="NZ_CP048877.1"/>
</dbReference>
<gene>
    <name evidence="1" type="ORF">G4V39_10935</name>
</gene>
<sequence>MILFRQERHRRLFHNPLKNFALEEQEVEIRWDPLLGHQAIFNPILEDKKRLFFGEHDWDLVKRLAEEGRSQCFMCPEKVRSATPRYPEDLIPDGRVIRGECTLFPNLFPVGLYHAVVAVGEAHYRELQDFSASLLEEALEASLFFINRVFGRDGEAQIAAVCANYLPPAGASLIHPHFQVYISRESPPFVARVLEASLAFYLKWGQNYWEALVREEESQGVRFLARMGRVSFLASFSPLGSNEVLGIIAEEDPLSFEDLDNLARGLSAILKGYQALGYGTFNLALYLSPRNHSLPWFSPHLRIITRQNLYPAYRTDDYFIQRLLGAELIIMPPEKLASSLRPYFTQVEPR</sequence>
<dbReference type="EMBL" id="CP048877">
    <property type="protein sequence ID" value="QIJ72761.1"/>
    <property type="molecule type" value="Genomic_DNA"/>
</dbReference>
<organism evidence="1 2">
    <name type="scientific">Thermosulfuriphilus ammonigenes</name>
    <dbReference type="NCBI Taxonomy" id="1936021"/>
    <lineage>
        <taxon>Bacteria</taxon>
        <taxon>Pseudomonadati</taxon>
        <taxon>Thermodesulfobacteriota</taxon>
        <taxon>Thermodesulfobacteria</taxon>
        <taxon>Thermodesulfobacteriales</taxon>
        <taxon>Thermodesulfobacteriaceae</taxon>
        <taxon>Thermosulfuriphilus</taxon>
    </lineage>
</organism>
<protein>
    <submittedName>
        <fullName evidence="1">Uncharacterized protein</fullName>
    </submittedName>
</protein>
<evidence type="ECO:0000313" key="2">
    <source>
        <dbReference type="Proteomes" id="UP000502179"/>
    </source>
</evidence>
<reference evidence="1 2" key="1">
    <citation type="submission" date="2020-02" db="EMBL/GenBank/DDBJ databases">
        <title>Genome analysis of Thermosulfuriphilus ammonigenes ST65T, an anaerobic thermophilic chemolithoautotrophic bacterium isolated from a deep-sea hydrothermal vent.</title>
        <authorList>
            <person name="Slobodkina G."/>
            <person name="Allioux M."/>
            <person name="Merkel A."/>
            <person name="Alain K."/>
            <person name="Jebbar M."/>
            <person name="Slobodkin A."/>
        </authorList>
    </citation>
    <scope>NUCLEOTIDE SEQUENCE [LARGE SCALE GENOMIC DNA]</scope>
    <source>
        <strain evidence="1 2">ST65</strain>
    </source>
</reference>
<dbReference type="Proteomes" id="UP000502179">
    <property type="component" value="Chromosome"/>
</dbReference>
<accession>A0A6G7PZ11</accession>